<comment type="subcellular location">
    <subcellularLocation>
        <location evidence="10">Cell inner membrane</location>
        <topology evidence="10">Multi-pass membrane protein</topology>
    </subcellularLocation>
    <subcellularLocation>
        <location evidence="1">Cell membrane</location>
        <topology evidence="1">Multi-pass membrane protein</topology>
    </subcellularLocation>
</comment>
<keyword evidence="12" id="KW-1185">Reference proteome</keyword>
<keyword evidence="5 10" id="KW-0812">Transmembrane</keyword>
<keyword evidence="9 10" id="KW-0407">Ion channel</keyword>
<evidence type="ECO:0000256" key="7">
    <source>
        <dbReference type="ARBA" id="ARBA00023065"/>
    </source>
</evidence>
<dbReference type="PANTHER" id="PTHR30266:SF2">
    <property type="entry name" value="LARGE-CONDUCTANCE MECHANOSENSITIVE CHANNEL"/>
    <property type="match status" value="1"/>
</dbReference>
<feature type="transmembrane region" description="Helical" evidence="10">
    <location>
        <begin position="28"/>
        <end position="51"/>
    </location>
</feature>
<evidence type="ECO:0000256" key="8">
    <source>
        <dbReference type="ARBA" id="ARBA00023136"/>
    </source>
</evidence>
<evidence type="ECO:0000313" key="12">
    <source>
        <dbReference type="Proteomes" id="UP001262410"/>
    </source>
</evidence>
<keyword evidence="10" id="KW-0997">Cell inner membrane</keyword>
<organism evidence="11 12">
    <name type="scientific">Inquilinus ginsengisoli</name>
    <dbReference type="NCBI Taxonomy" id="363840"/>
    <lineage>
        <taxon>Bacteria</taxon>
        <taxon>Pseudomonadati</taxon>
        <taxon>Pseudomonadota</taxon>
        <taxon>Alphaproteobacteria</taxon>
        <taxon>Rhodospirillales</taxon>
        <taxon>Rhodospirillaceae</taxon>
        <taxon>Inquilinus</taxon>
    </lineage>
</organism>
<comment type="similarity">
    <text evidence="2 10">Belongs to the MscL family.</text>
</comment>
<dbReference type="PRINTS" id="PR01264">
    <property type="entry name" value="MECHCHANNEL"/>
</dbReference>
<evidence type="ECO:0000256" key="10">
    <source>
        <dbReference type="HAMAP-Rule" id="MF_00115"/>
    </source>
</evidence>
<name>A0ABU1JKX1_9PROT</name>
<feature type="transmembrane region" description="Helical" evidence="10">
    <location>
        <begin position="58"/>
        <end position="77"/>
    </location>
</feature>
<protein>
    <recommendedName>
        <fullName evidence="10">Large-conductance mechanosensitive channel</fullName>
    </recommendedName>
</protein>
<keyword evidence="3 10" id="KW-0813">Transport</keyword>
<comment type="subunit">
    <text evidence="10">Homopentamer.</text>
</comment>
<dbReference type="PROSITE" id="PS01327">
    <property type="entry name" value="MSCL"/>
    <property type="match status" value="1"/>
</dbReference>
<dbReference type="PANTHER" id="PTHR30266">
    <property type="entry name" value="MECHANOSENSITIVE CHANNEL MSCL"/>
    <property type="match status" value="1"/>
</dbReference>
<feature type="transmembrane region" description="Helical" evidence="10">
    <location>
        <begin position="97"/>
        <end position="121"/>
    </location>
</feature>
<keyword evidence="6 10" id="KW-1133">Transmembrane helix</keyword>
<evidence type="ECO:0000256" key="4">
    <source>
        <dbReference type="ARBA" id="ARBA00022475"/>
    </source>
</evidence>
<dbReference type="InterPro" id="IPR036019">
    <property type="entry name" value="MscL_channel"/>
</dbReference>
<evidence type="ECO:0000256" key="2">
    <source>
        <dbReference type="ARBA" id="ARBA00007254"/>
    </source>
</evidence>
<keyword evidence="8 10" id="KW-0472">Membrane</keyword>
<evidence type="ECO:0000313" key="11">
    <source>
        <dbReference type="EMBL" id="MDR6289267.1"/>
    </source>
</evidence>
<gene>
    <name evidence="10" type="primary">mscL</name>
    <name evidence="11" type="ORF">E9232_001782</name>
</gene>
<comment type="function">
    <text evidence="10">Channel that opens in response to stretch forces in the membrane lipid bilayer. May participate in the regulation of osmotic pressure changes within the cell.</text>
</comment>
<dbReference type="SUPFAM" id="SSF81330">
    <property type="entry name" value="Gated mechanosensitive channel"/>
    <property type="match status" value="1"/>
</dbReference>
<evidence type="ECO:0000256" key="1">
    <source>
        <dbReference type="ARBA" id="ARBA00004651"/>
    </source>
</evidence>
<dbReference type="InterPro" id="IPR019823">
    <property type="entry name" value="Mechanosensitive_channel_CS"/>
</dbReference>
<evidence type="ECO:0000256" key="9">
    <source>
        <dbReference type="ARBA" id="ARBA00023303"/>
    </source>
</evidence>
<dbReference type="InterPro" id="IPR037673">
    <property type="entry name" value="MSC/AndL"/>
</dbReference>
<accession>A0ABU1JKX1</accession>
<dbReference type="Gene3D" id="1.10.1200.120">
    <property type="entry name" value="Large-conductance mechanosensitive channel, MscL, domain 1"/>
    <property type="match status" value="1"/>
</dbReference>
<dbReference type="InterPro" id="IPR001185">
    <property type="entry name" value="MS_channel"/>
</dbReference>
<dbReference type="NCBIfam" id="TIGR00220">
    <property type="entry name" value="mscL"/>
    <property type="match status" value="1"/>
</dbReference>
<comment type="caution">
    <text evidence="11">The sequence shown here is derived from an EMBL/GenBank/DDBJ whole genome shotgun (WGS) entry which is preliminary data.</text>
</comment>
<dbReference type="Pfam" id="PF01741">
    <property type="entry name" value="MscL"/>
    <property type="match status" value="1"/>
</dbReference>
<dbReference type="NCBIfam" id="NF001843">
    <property type="entry name" value="PRK00567.1-4"/>
    <property type="match status" value="1"/>
</dbReference>
<evidence type="ECO:0000256" key="6">
    <source>
        <dbReference type="ARBA" id="ARBA00022989"/>
    </source>
</evidence>
<dbReference type="EMBL" id="JAVDPW010000003">
    <property type="protein sequence ID" value="MDR6289267.1"/>
    <property type="molecule type" value="Genomic_DNA"/>
</dbReference>
<sequence>MVYLYVAAGNGHQLRLWGQRMFQEFKAFIARGNVIDLAVGIIMGVAFGSIVTSLVNDIIMPPIGVLLGGVDFSSYFINLTSTHYDTLAAAKAAGAATINYGAFINSIINFLIVAFAIFLLVKQVNRFMKKPEAAPAPAAPPRSEVLLEEIRDAIKSRS</sequence>
<evidence type="ECO:0000256" key="3">
    <source>
        <dbReference type="ARBA" id="ARBA00022448"/>
    </source>
</evidence>
<proteinExistence type="inferred from homology"/>
<dbReference type="HAMAP" id="MF_00115">
    <property type="entry name" value="MscL"/>
    <property type="match status" value="1"/>
</dbReference>
<dbReference type="NCBIfam" id="NF010557">
    <property type="entry name" value="PRK13952.1"/>
    <property type="match status" value="1"/>
</dbReference>
<keyword evidence="4 10" id="KW-1003">Cell membrane</keyword>
<dbReference type="Proteomes" id="UP001262410">
    <property type="component" value="Unassembled WGS sequence"/>
</dbReference>
<keyword evidence="7 10" id="KW-0406">Ion transport</keyword>
<evidence type="ECO:0000256" key="5">
    <source>
        <dbReference type="ARBA" id="ARBA00022692"/>
    </source>
</evidence>
<reference evidence="11 12" key="1">
    <citation type="submission" date="2023-07" db="EMBL/GenBank/DDBJ databases">
        <title>Sorghum-associated microbial communities from plants grown in Nebraska, USA.</title>
        <authorList>
            <person name="Schachtman D."/>
        </authorList>
    </citation>
    <scope>NUCLEOTIDE SEQUENCE [LARGE SCALE GENOMIC DNA]</scope>
    <source>
        <strain evidence="11 12">584</strain>
    </source>
</reference>